<feature type="transmembrane region" description="Helical" evidence="1">
    <location>
        <begin position="23"/>
        <end position="40"/>
    </location>
</feature>
<evidence type="ECO:0000256" key="1">
    <source>
        <dbReference type="SAM" id="Phobius"/>
    </source>
</evidence>
<organism evidence="2 3">
    <name type="scientific">Clostridium uliginosum</name>
    <dbReference type="NCBI Taxonomy" id="119641"/>
    <lineage>
        <taxon>Bacteria</taxon>
        <taxon>Bacillati</taxon>
        <taxon>Bacillota</taxon>
        <taxon>Clostridia</taxon>
        <taxon>Eubacteriales</taxon>
        <taxon>Clostridiaceae</taxon>
        <taxon>Clostridium</taxon>
    </lineage>
</organism>
<dbReference type="RefSeq" id="WP_278320235.1">
    <property type="nucleotide sequence ID" value="NZ_FOMG01000016.1"/>
</dbReference>
<reference evidence="2 3" key="1">
    <citation type="submission" date="2016-10" db="EMBL/GenBank/DDBJ databases">
        <authorList>
            <person name="de Groot N.N."/>
        </authorList>
    </citation>
    <scope>NUCLEOTIDE SEQUENCE [LARGE SCALE GENOMIC DNA]</scope>
    <source>
        <strain evidence="2 3">DSM 12992</strain>
    </source>
</reference>
<keyword evidence="1" id="KW-1133">Transmembrane helix</keyword>
<evidence type="ECO:0000313" key="3">
    <source>
        <dbReference type="Proteomes" id="UP000199263"/>
    </source>
</evidence>
<proteinExistence type="predicted"/>
<gene>
    <name evidence="2" type="ORF">SAMN05421842_11624</name>
</gene>
<keyword evidence="1" id="KW-0472">Membrane</keyword>
<keyword evidence="3" id="KW-1185">Reference proteome</keyword>
<accession>A0A1I1NQ80</accession>
<dbReference type="EMBL" id="FOMG01000016">
    <property type="protein sequence ID" value="SFC99432.1"/>
    <property type="molecule type" value="Genomic_DNA"/>
</dbReference>
<protein>
    <submittedName>
        <fullName evidence="2">Uncharacterized protein</fullName>
    </submittedName>
</protein>
<dbReference type="Proteomes" id="UP000199263">
    <property type="component" value="Unassembled WGS sequence"/>
</dbReference>
<sequence length="41" mass="4842">MKLEGHNGNNWFRLLVSTENERFFGVLIFLFGIILVLVKYL</sequence>
<evidence type="ECO:0000313" key="2">
    <source>
        <dbReference type="EMBL" id="SFC99432.1"/>
    </source>
</evidence>
<dbReference type="AlphaFoldDB" id="A0A1I1NQ80"/>
<keyword evidence="1" id="KW-0812">Transmembrane</keyword>
<name>A0A1I1NQ80_9CLOT</name>